<accession>A0A1H6DPL5</accession>
<evidence type="ECO:0000313" key="3">
    <source>
        <dbReference type="Proteomes" id="UP000236723"/>
    </source>
</evidence>
<evidence type="ECO:0000256" key="1">
    <source>
        <dbReference type="SAM" id="SignalP"/>
    </source>
</evidence>
<dbReference type="RefSeq" id="WP_103942932.1">
    <property type="nucleotide sequence ID" value="NZ_FNVO01000019.1"/>
</dbReference>
<organism evidence="2 3">
    <name type="scientific">Thermomonospora echinospora</name>
    <dbReference type="NCBI Taxonomy" id="1992"/>
    <lineage>
        <taxon>Bacteria</taxon>
        <taxon>Bacillati</taxon>
        <taxon>Actinomycetota</taxon>
        <taxon>Actinomycetes</taxon>
        <taxon>Streptosporangiales</taxon>
        <taxon>Thermomonosporaceae</taxon>
        <taxon>Thermomonospora</taxon>
    </lineage>
</organism>
<proteinExistence type="predicted"/>
<feature type="chain" id="PRO_5009296087" description="Secreted protein" evidence="1">
    <location>
        <begin position="42"/>
        <end position="137"/>
    </location>
</feature>
<gene>
    <name evidence="2" type="ORF">SAMN04489712_119119</name>
</gene>
<dbReference type="OrthoDB" id="3537997at2"/>
<dbReference type="Proteomes" id="UP000236723">
    <property type="component" value="Unassembled WGS sequence"/>
</dbReference>
<sequence>MTTKTKAAGQGSGKLRRAIAAGGAVLGAMTLPAVSPPAAFADPNQTCGDRQGVCIKIAREGTSVDFAQAYHDGRTGDWEGKIDLTREGFTTIQGPVGRPPGPATQNHRLVYQPGARICARGFELPGWRAKGVACLTV</sequence>
<keyword evidence="3" id="KW-1185">Reference proteome</keyword>
<name>A0A1H6DPL5_9ACTN</name>
<evidence type="ECO:0000313" key="2">
    <source>
        <dbReference type="EMBL" id="SEG86586.1"/>
    </source>
</evidence>
<keyword evidence="1" id="KW-0732">Signal</keyword>
<protein>
    <recommendedName>
        <fullName evidence="4">Secreted protein</fullName>
    </recommendedName>
</protein>
<dbReference type="AlphaFoldDB" id="A0A1H6DPL5"/>
<reference evidence="3" key="1">
    <citation type="submission" date="2016-10" db="EMBL/GenBank/DDBJ databases">
        <authorList>
            <person name="Varghese N."/>
            <person name="Submissions S."/>
        </authorList>
    </citation>
    <scope>NUCLEOTIDE SEQUENCE [LARGE SCALE GENOMIC DNA]</scope>
    <source>
        <strain evidence="3">DSM 43163</strain>
    </source>
</reference>
<dbReference type="EMBL" id="FNVO01000019">
    <property type="protein sequence ID" value="SEG86586.1"/>
    <property type="molecule type" value="Genomic_DNA"/>
</dbReference>
<evidence type="ECO:0008006" key="4">
    <source>
        <dbReference type="Google" id="ProtNLM"/>
    </source>
</evidence>
<feature type="signal peptide" evidence="1">
    <location>
        <begin position="1"/>
        <end position="41"/>
    </location>
</feature>